<protein>
    <submittedName>
        <fullName evidence="2">Uncharacterized protein</fullName>
    </submittedName>
</protein>
<dbReference type="SUPFAM" id="SSF53335">
    <property type="entry name" value="S-adenosyl-L-methionine-dependent methyltransferases"/>
    <property type="match status" value="1"/>
</dbReference>
<dbReference type="InterPro" id="IPR034904">
    <property type="entry name" value="FSCA_dom_sf"/>
</dbReference>
<comment type="similarity">
    <text evidence="1">Belongs to the MIP18 family.</text>
</comment>
<dbReference type="Proteomes" id="UP000682877">
    <property type="component" value="Chromosome 5"/>
</dbReference>
<dbReference type="CDD" id="cd02440">
    <property type="entry name" value="AdoMet_MTases"/>
    <property type="match status" value="1"/>
</dbReference>
<dbReference type="InterPro" id="IPR019410">
    <property type="entry name" value="Methyltransf_16"/>
</dbReference>
<dbReference type="Gene3D" id="6.10.250.1280">
    <property type="match status" value="1"/>
</dbReference>
<dbReference type="EMBL" id="LR999455">
    <property type="protein sequence ID" value="CAE6075790.1"/>
    <property type="molecule type" value="Genomic_DNA"/>
</dbReference>
<dbReference type="InterPro" id="IPR039796">
    <property type="entry name" value="MIP18"/>
</dbReference>
<evidence type="ECO:0000313" key="2">
    <source>
        <dbReference type="EMBL" id="CAE6075790.1"/>
    </source>
</evidence>
<dbReference type="PANTHER" id="PTHR12377">
    <property type="entry name" value="CYTOSOLIC IRON-SULFUR ASSEMBLY COMPONENT 2B-RELATED"/>
    <property type="match status" value="1"/>
</dbReference>
<reference evidence="2" key="1">
    <citation type="submission" date="2021-01" db="EMBL/GenBank/DDBJ databases">
        <authorList>
            <person name="Bezrukov I."/>
        </authorList>
    </citation>
    <scope>NUCLEOTIDE SEQUENCE</scope>
</reference>
<dbReference type="AlphaFoldDB" id="A0A8S2AIB0"/>
<sequence length="354" mass="39592">MALREEDDDVNLTKMGLLQIGENEEASEIISSGESEFQMYRINSIESTVVIRQLPSQGIAFKLWLPATTLVTLLDNYRRDPNTSPLTRTFSSFQSDGSDSSSPINIVELGSGTGIVGIAAAATLGANVTVTDLPNVIENLKFNADANAEVVAKLGGKVHVASLRWGEINDVEVLVQNVDLILASDVVYHEHLYEPLLKTLRFLLLEGSKRVFLMSHLKRWKKESIFFKKARRFFDVDVIHCDDPQEEHPYTLEQLSVLSEESVTVDDKLDRILIMFTPTIQHCSMANIIGLCLRAKLKECLPLHYKVDIRVSPGSHADEVSVNKQLNDKERVAAALENPNLRQLVDECIYSDEI</sequence>
<gene>
    <name evidence="2" type="ORF">AARE701A_LOCUS13068</name>
</gene>
<dbReference type="SUPFAM" id="SSF117916">
    <property type="entry name" value="Fe-S cluster assembly (FSCA) domain-like"/>
    <property type="match status" value="1"/>
</dbReference>
<dbReference type="InterPro" id="IPR029063">
    <property type="entry name" value="SAM-dependent_MTases_sf"/>
</dbReference>
<evidence type="ECO:0000256" key="1">
    <source>
        <dbReference type="ARBA" id="ARBA00010381"/>
    </source>
</evidence>
<proteinExistence type="inferred from homology"/>
<dbReference type="Pfam" id="PF10294">
    <property type="entry name" value="Methyltransf_16"/>
    <property type="match status" value="1"/>
</dbReference>
<keyword evidence="3" id="KW-1185">Reference proteome</keyword>
<evidence type="ECO:0000313" key="3">
    <source>
        <dbReference type="Proteomes" id="UP000682877"/>
    </source>
</evidence>
<dbReference type="GO" id="GO:0051604">
    <property type="term" value="P:protein maturation"/>
    <property type="evidence" value="ECO:0007669"/>
    <property type="project" value="InterPro"/>
</dbReference>
<dbReference type="PANTHER" id="PTHR12377:SF3">
    <property type="entry name" value="PROTEIN AE7-LIKE 1"/>
    <property type="match status" value="1"/>
</dbReference>
<accession>A0A8S2AIB0</accession>
<name>A0A8S2AIB0_ARAAE</name>
<dbReference type="Gene3D" id="3.40.50.150">
    <property type="entry name" value="Vaccinia Virus protein VP39"/>
    <property type="match status" value="1"/>
</dbReference>
<organism evidence="2 3">
    <name type="scientific">Arabidopsis arenosa</name>
    <name type="common">Sand rock-cress</name>
    <name type="synonym">Cardaminopsis arenosa</name>
    <dbReference type="NCBI Taxonomy" id="38785"/>
    <lineage>
        <taxon>Eukaryota</taxon>
        <taxon>Viridiplantae</taxon>
        <taxon>Streptophyta</taxon>
        <taxon>Embryophyta</taxon>
        <taxon>Tracheophyta</taxon>
        <taxon>Spermatophyta</taxon>
        <taxon>Magnoliopsida</taxon>
        <taxon>eudicotyledons</taxon>
        <taxon>Gunneridae</taxon>
        <taxon>Pentapetalae</taxon>
        <taxon>rosids</taxon>
        <taxon>malvids</taxon>
        <taxon>Brassicales</taxon>
        <taxon>Brassicaceae</taxon>
        <taxon>Camelineae</taxon>
        <taxon>Arabidopsis</taxon>
    </lineage>
</organism>